<dbReference type="eggNOG" id="ENOG5031GD4">
    <property type="taxonomic scope" value="Bacteria"/>
</dbReference>
<dbReference type="KEGG" id="dde:Dde_3573"/>
<reference evidence="1 2" key="1">
    <citation type="journal article" date="2011" name="J. Bacteriol.">
        <title>Complete genome sequence and updated annotation of Desulfovibrio alaskensis G20.</title>
        <authorList>
            <person name="Hauser L.J."/>
            <person name="Land M.L."/>
            <person name="Brown S.D."/>
            <person name="Larimer F."/>
            <person name="Keller K.L."/>
            <person name="Rapp-Giles B.J."/>
            <person name="Price M.N."/>
            <person name="Lin M."/>
            <person name="Bruce D.C."/>
            <person name="Detter J.C."/>
            <person name="Tapia R."/>
            <person name="Han C.S."/>
            <person name="Goodwin L.A."/>
            <person name="Cheng J.F."/>
            <person name="Pitluck S."/>
            <person name="Copeland A."/>
            <person name="Lucas S."/>
            <person name="Nolan M."/>
            <person name="Lapidus A.L."/>
            <person name="Palumbo A.V."/>
            <person name="Wall J.D."/>
        </authorList>
    </citation>
    <scope>NUCLEOTIDE SEQUENCE [LARGE SCALE GENOMIC DNA]</scope>
    <source>
        <strain evidence="2">ATCC BAA 1058 / DSM 17464 / G20</strain>
    </source>
</reference>
<dbReference type="HOGENOM" id="CLU_137270_0_0_7"/>
<gene>
    <name evidence="1" type="ordered locus">Dde_3573</name>
</gene>
<protein>
    <submittedName>
        <fullName evidence="1">Uncharacterized protein</fullName>
    </submittedName>
</protein>
<evidence type="ECO:0000313" key="2">
    <source>
        <dbReference type="Proteomes" id="UP000002710"/>
    </source>
</evidence>
<keyword evidence="2" id="KW-1185">Reference proteome</keyword>
<accession>Q30VD0</accession>
<name>Q30VD0_OLEA2</name>
<dbReference type="STRING" id="207559.Dde_3573"/>
<organism evidence="1 2">
    <name type="scientific">Oleidesulfovibrio alaskensis (strain ATCC BAA-1058 / DSM 17464 / G20)</name>
    <name type="common">Desulfovibrio alaskensis</name>
    <dbReference type="NCBI Taxonomy" id="207559"/>
    <lineage>
        <taxon>Bacteria</taxon>
        <taxon>Pseudomonadati</taxon>
        <taxon>Thermodesulfobacteriota</taxon>
        <taxon>Desulfovibrionia</taxon>
        <taxon>Desulfovibrionales</taxon>
        <taxon>Desulfovibrionaceae</taxon>
        <taxon>Oleidesulfovibrio</taxon>
    </lineage>
</organism>
<dbReference type="Proteomes" id="UP000002710">
    <property type="component" value="Chromosome"/>
</dbReference>
<dbReference type="AlphaFoldDB" id="Q30VD0"/>
<dbReference type="RefSeq" id="WP_011369254.1">
    <property type="nucleotide sequence ID" value="NC_007519.1"/>
</dbReference>
<proteinExistence type="predicted"/>
<evidence type="ECO:0000313" key="1">
    <source>
        <dbReference type="EMBL" id="ABB40366.1"/>
    </source>
</evidence>
<dbReference type="EMBL" id="CP000112">
    <property type="protein sequence ID" value="ABB40366.1"/>
    <property type="molecule type" value="Genomic_DNA"/>
</dbReference>
<sequence>MAKYDCEMFGFFSYSPELSYNELYALEEAFRSTLHDALAAHGADYMQYEPEGDALRVQCVFAGCEEEVFHAVCDTVVRSMSGHVHGRLLFVNKNLQELLVYRLQHTGWSEAAVSLLGLDSI</sequence>